<keyword evidence="2" id="KW-1185">Reference proteome</keyword>
<protein>
    <submittedName>
        <fullName evidence="1">L-rhamnose mutarotase</fullName>
    </submittedName>
</protein>
<dbReference type="eggNOG" id="COG3254">
    <property type="taxonomic scope" value="Bacteria"/>
</dbReference>
<dbReference type="RefSeq" id="WP_041991665.1">
    <property type="nucleotide sequence ID" value="NZ_CDOD01000016.1"/>
</dbReference>
<dbReference type="STRING" id="28189.CCYN74_290005"/>
<dbReference type="AlphaFoldDB" id="A0A0B7H8D8"/>
<dbReference type="InterPro" id="IPR011008">
    <property type="entry name" value="Dimeric_a/b-barrel"/>
</dbReference>
<reference evidence="2" key="1">
    <citation type="submission" date="2015-01" db="EMBL/GenBank/DDBJ databases">
        <authorList>
            <person name="MANFREDI Pablo"/>
        </authorList>
    </citation>
    <scope>NUCLEOTIDE SEQUENCE [LARGE SCALE GENOMIC DNA]</scope>
    <source>
        <strain evidence="2">Ccyn2B</strain>
    </source>
</reference>
<accession>A0A0B7H8D8</accession>
<proteinExistence type="predicted"/>
<gene>
    <name evidence="1" type="ORF">CCYN2B_230018</name>
</gene>
<dbReference type="Pfam" id="PF05336">
    <property type="entry name" value="rhaM"/>
    <property type="match status" value="1"/>
</dbReference>
<organism evidence="1 2">
    <name type="scientific">Capnocytophaga cynodegmi</name>
    <dbReference type="NCBI Taxonomy" id="28189"/>
    <lineage>
        <taxon>Bacteria</taxon>
        <taxon>Pseudomonadati</taxon>
        <taxon>Bacteroidota</taxon>
        <taxon>Flavobacteriia</taxon>
        <taxon>Flavobacteriales</taxon>
        <taxon>Flavobacteriaceae</taxon>
        <taxon>Capnocytophaga</taxon>
    </lineage>
</organism>
<evidence type="ECO:0000313" key="1">
    <source>
        <dbReference type="EMBL" id="CEN34794.1"/>
    </source>
</evidence>
<sequence>MKRFGQVIKIKPEKLAYYRELHANPWQSVLDKIHECNIRNYSIFLLNDELLFAYFEYIGNNFEEDMQKIAADSETRRWWAETDPCQQPLELKEGEWWHTMEEIFHTK</sequence>
<dbReference type="PANTHER" id="PTHR34389">
    <property type="entry name" value="L-RHAMNOSE MUTAROTASE"/>
    <property type="match status" value="1"/>
</dbReference>
<dbReference type="GO" id="GO:0016857">
    <property type="term" value="F:racemase and epimerase activity, acting on carbohydrates and derivatives"/>
    <property type="evidence" value="ECO:0007669"/>
    <property type="project" value="InterPro"/>
</dbReference>
<dbReference type="EMBL" id="CDOD01000016">
    <property type="protein sequence ID" value="CEN34794.1"/>
    <property type="molecule type" value="Genomic_DNA"/>
</dbReference>
<name>A0A0B7H8D8_9FLAO</name>
<dbReference type="Gene3D" id="3.30.70.100">
    <property type="match status" value="1"/>
</dbReference>
<dbReference type="Proteomes" id="UP000038055">
    <property type="component" value="Unassembled WGS sequence"/>
</dbReference>
<evidence type="ECO:0000313" key="2">
    <source>
        <dbReference type="Proteomes" id="UP000038055"/>
    </source>
</evidence>
<dbReference type="InterPro" id="IPR008000">
    <property type="entry name" value="Rham/fucose_mutarotase"/>
</dbReference>
<dbReference type="SUPFAM" id="SSF54909">
    <property type="entry name" value="Dimeric alpha+beta barrel"/>
    <property type="match status" value="1"/>
</dbReference>
<dbReference type="PANTHER" id="PTHR34389:SF2">
    <property type="entry name" value="L-RHAMNOSE MUTAROTASE"/>
    <property type="match status" value="1"/>
</dbReference>